<dbReference type="RefSeq" id="WP_091084569.1">
    <property type="nucleotide sequence ID" value="NZ_FNRD01000001.1"/>
</dbReference>
<name>A0A1H3XUF0_9FLAO</name>
<evidence type="ECO:0000313" key="3">
    <source>
        <dbReference type="Proteomes" id="UP000198951"/>
    </source>
</evidence>
<organism evidence="2 3">
    <name type="scientific">Flavobacterium gillisiae</name>
    <dbReference type="NCBI Taxonomy" id="150146"/>
    <lineage>
        <taxon>Bacteria</taxon>
        <taxon>Pseudomonadati</taxon>
        <taxon>Bacteroidota</taxon>
        <taxon>Flavobacteriia</taxon>
        <taxon>Flavobacteriales</taxon>
        <taxon>Flavobacteriaceae</taxon>
        <taxon>Flavobacterium</taxon>
    </lineage>
</organism>
<dbReference type="STRING" id="150146.SAMN05443667_101671"/>
<dbReference type="AlphaFoldDB" id="A0A1H3XUF0"/>
<evidence type="ECO:0008006" key="4">
    <source>
        <dbReference type="Google" id="ProtNLM"/>
    </source>
</evidence>
<feature type="signal peptide" evidence="1">
    <location>
        <begin position="1"/>
        <end position="18"/>
    </location>
</feature>
<dbReference type="Proteomes" id="UP000198951">
    <property type="component" value="Unassembled WGS sequence"/>
</dbReference>
<proteinExistence type="predicted"/>
<sequence length="319" mass="37287">MKKKYFLLLFSFSIICSAQDTKIEGIVSFAKKGNNYVSVQVNDTLKKFRDKAKLTKKWDSYPELTKNKRYVTHTDSTGFFSISAKPTDSLFFSSLTYVTQKFAVSDLIKSKEINILLEPEPCIPYVECKQEKPSKFYIFIGKKIDIKYEKGPNYCDVIFLHGFNGEFKSEYKIEKNIYGNYQKDTINFAAIDEYGIPNFSKYENVLLFVGEYCGQLYHLKYQYFDLYKVKNGKWASPGNPYKYDKNVKEKIIQARKIKFDDSVWFDITKLTPNQIETEYPSEYYKITNNKAIPIRGTYVDDLVIIKKNGVLKARNIELE</sequence>
<dbReference type="OrthoDB" id="6023725at2"/>
<protein>
    <recommendedName>
        <fullName evidence="4">Carboxypeptidase-like regulatory domain-containing protein</fullName>
    </recommendedName>
</protein>
<evidence type="ECO:0000256" key="1">
    <source>
        <dbReference type="SAM" id="SignalP"/>
    </source>
</evidence>
<accession>A0A1H3XUF0</accession>
<reference evidence="3" key="1">
    <citation type="submission" date="2016-10" db="EMBL/GenBank/DDBJ databases">
        <authorList>
            <person name="Varghese N."/>
            <person name="Submissions S."/>
        </authorList>
    </citation>
    <scope>NUCLEOTIDE SEQUENCE [LARGE SCALE GENOMIC DNA]</scope>
    <source>
        <strain evidence="3">DSM 22376</strain>
    </source>
</reference>
<keyword evidence="3" id="KW-1185">Reference proteome</keyword>
<evidence type="ECO:0000313" key="2">
    <source>
        <dbReference type="EMBL" id="SEA03069.1"/>
    </source>
</evidence>
<dbReference type="EMBL" id="FNRD01000001">
    <property type="protein sequence ID" value="SEA03069.1"/>
    <property type="molecule type" value="Genomic_DNA"/>
</dbReference>
<feature type="chain" id="PRO_5011439226" description="Carboxypeptidase-like regulatory domain-containing protein" evidence="1">
    <location>
        <begin position="19"/>
        <end position="319"/>
    </location>
</feature>
<gene>
    <name evidence="2" type="ORF">SAMN05443667_101671</name>
</gene>
<keyword evidence="1" id="KW-0732">Signal</keyword>